<dbReference type="EMBL" id="CCEJ010000010">
    <property type="protein sequence ID" value="CDR34912.1"/>
    <property type="molecule type" value="Genomic_DNA"/>
</dbReference>
<evidence type="ECO:0000256" key="1">
    <source>
        <dbReference type="PROSITE-ProRule" id="PRU00023"/>
    </source>
</evidence>
<dbReference type="InterPro" id="IPR002110">
    <property type="entry name" value="Ankyrin_rpt"/>
</dbReference>
<dbReference type="Proteomes" id="UP000031552">
    <property type="component" value="Unassembled WGS sequence"/>
</dbReference>
<dbReference type="STRING" id="1437425.CSEC_2106"/>
<proteinExistence type="predicted"/>
<keyword evidence="3" id="KW-1185">Reference proteome</keyword>
<name>A0A090D087_9BACT</name>
<dbReference type="Gene3D" id="1.25.40.20">
    <property type="entry name" value="Ankyrin repeat-containing domain"/>
    <property type="match status" value="1"/>
</dbReference>
<protein>
    <submittedName>
        <fullName evidence="2">Ankyrin repeat-containing protein</fullName>
    </submittedName>
</protein>
<dbReference type="Pfam" id="PF00023">
    <property type="entry name" value="Ank"/>
    <property type="match status" value="1"/>
</dbReference>
<dbReference type="SMART" id="SM00248">
    <property type="entry name" value="ANK"/>
    <property type="match status" value="2"/>
</dbReference>
<dbReference type="RefSeq" id="WP_041018457.1">
    <property type="nucleotide sequence ID" value="NZ_CCEJ010000010.1"/>
</dbReference>
<comment type="caution">
    <text evidence="2">The sequence shown here is derived from an EMBL/GenBank/DDBJ whole genome shotgun (WGS) entry which is preliminary data.</text>
</comment>
<dbReference type="PROSITE" id="PS50088">
    <property type="entry name" value="ANK_REPEAT"/>
    <property type="match status" value="1"/>
</dbReference>
<reference evidence="2" key="1">
    <citation type="submission" date="2013-12" db="EMBL/GenBank/DDBJ databases">
        <authorList>
            <person name="Linke B."/>
        </authorList>
    </citation>
    <scope>NUCLEOTIDE SEQUENCE [LARGE SCALE GENOMIC DNA]</scope>
    <source>
        <strain evidence="2">CRIB-18</strain>
    </source>
</reference>
<gene>
    <name evidence="2" type="ORF">CSEC_2106</name>
</gene>
<dbReference type="InterPro" id="IPR036770">
    <property type="entry name" value="Ankyrin_rpt-contain_sf"/>
</dbReference>
<feature type="repeat" description="ANK" evidence="1">
    <location>
        <begin position="180"/>
        <end position="212"/>
    </location>
</feature>
<evidence type="ECO:0000313" key="2">
    <source>
        <dbReference type="EMBL" id="CDR34912.1"/>
    </source>
</evidence>
<keyword evidence="1" id="KW-0040">ANK repeat</keyword>
<dbReference type="SUPFAM" id="SSF48403">
    <property type="entry name" value="Ankyrin repeat"/>
    <property type="match status" value="1"/>
</dbReference>
<accession>A0A090D087</accession>
<evidence type="ECO:0000313" key="3">
    <source>
        <dbReference type="Proteomes" id="UP000031552"/>
    </source>
</evidence>
<dbReference type="OrthoDB" id="13225at2"/>
<sequence>MFCSRFDPSQYSLVKILIHKIETQGVESTAKSLSISEEELKRFDEKLLITDLPRTPQKSNALSSIEDHISFKAGSPHLQEFDGVEDLDLLVFKIKALATKMEANGKTILNIALERQDLPMIKLLICIYPALLHIKYETQSILHDAVVNGCSNEIVDWLTYKACLLNGDAEAIDLNVTDVLGNTPLHYALESGNRELALHLISKGANKYFKNKLNQTPSESLTQFIYRNSYHGAPLALLMNLIQLAQEFSSARDQVS</sequence>
<dbReference type="PROSITE" id="PS50297">
    <property type="entry name" value="ANK_REP_REGION"/>
    <property type="match status" value="1"/>
</dbReference>
<dbReference type="AlphaFoldDB" id="A0A090D087"/>
<organism evidence="2 3">
    <name type="scientific">Candidatus Criblamydia sequanensis CRIB-18</name>
    <dbReference type="NCBI Taxonomy" id="1437425"/>
    <lineage>
        <taxon>Bacteria</taxon>
        <taxon>Pseudomonadati</taxon>
        <taxon>Chlamydiota</taxon>
        <taxon>Chlamydiia</taxon>
        <taxon>Parachlamydiales</taxon>
        <taxon>Candidatus Criblamydiaceae</taxon>
        <taxon>Candidatus Criblamydia</taxon>
    </lineage>
</organism>
<reference evidence="2" key="2">
    <citation type="submission" date="2014-09" db="EMBL/GenBank/DDBJ databases">
        <title>Criblamydia sequanensis harbors a mega-plasmid encoding arsenite resistance.</title>
        <authorList>
            <person name="Bertelli C."/>
            <person name="Goesmann A."/>
            <person name="Greub G."/>
        </authorList>
    </citation>
    <scope>NUCLEOTIDE SEQUENCE [LARGE SCALE GENOMIC DNA]</scope>
    <source>
        <strain evidence="2">CRIB-18</strain>
    </source>
</reference>